<feature type="transmembrane region" description="Helical" evidence="7">
    <location>
        <begin position="399"/>
        <end position="418"/>
    </location>
</feature>
<dbReference type="InterPro" id="IPR011066">
    <property type="entry name" value="MscS_channel_C_sf"/>
</dbReference>
<dbReference type="InterPro" id="IPR023408">
    <property type="entry name" value="MscS_beta-dom_sf"/>
</dbReference>
<evidence type="ECO:0000256" key="8">
    <source>
        <dbReference type="SAM" id="SignalP"/>
    </source>
</evidence>
<keyword evidence="5 7" id="KW-1133">Transmembrane helix</keyword>
<dbReference type="PANTHER" id="PTHR30347">
    <property type="entry name" value="POTASSIUM CHANNEL RELATED"/>
    <property type="match status" value="1"/>
</dbReference>
<feature type="transmembrane region" description="Helical" evidence="7">
    <location>
        <begin position="346"/>
        <end position="366"/>
    </location>
</feature>
<evidence type="ECO:0000256" key="2">
    <source>
        <dbReference type="ARBA" id="ARBA00008017"/>
    </source>
</evidence>
<dbReference type="OrthoDB" id="9809206at2"/>
<keyword evidence="8" id="KW-0732">Signal</keyword>
<dbReference type="RefSeq" id="WP_084252313.1">
    <property type="nucleotide sequence ID" value="NZ_BDCR01000003.1"/>
</dbReference>
<evidence type="ECO:0000256" key="1">
    <source>
        <dbReference type="ARBA" id="ARBA00004651"/>
    </source>
</evidence>
<comment type="subcellular location">
    <subcellularLocation>
        <location evidence="1">Cell membrane</location>
        <topology evidence="1">Multi-pass membrane protein</topology>
    </subcellularLocation>
</comment>
<evidence type="ECO:0000256" key="5">
    <source>
        <dbReference type="ARBA" id="ARBA00022989"/>
    </source>
</evidence>
<dbReference type="GO" id="GO:0005886">
    <property type="term" value="C:plasma membrane"/>
    <property type="evidence" value="ECO:0007669"/>
    <property type="project" value="UniProtKB-SubCell"/>
</dbReference>
<reference evidence="11" key="1">
    <citation type="submission" date="2016-04" db="EMBL/GenBank/DDBJ databases">
        <title>Draft genome sequence of Paludibacter jiangxiensis strain NM7.</title>
        <authorList>
            <person name="Qiu Y."/>
            <person name="Matsuura N."/>
            <person name="Ohashi A."/>
            <person name="Tourlousse M.D."/>
            <person name="Sekiguchi Y."/>
        </authorList>
    </citation>
    <scope>NUCLEOTIDE SEQUENCE [LARGE SCALE GENOMIC DNA]</scope>
    <source>
        <strain evidence="11">NM7</strain>
    </source>
</reference>
<evidence type="ECO:0000259" key="9">
    <source>
        <dbReference type="Pfam" id="PF00924"/>
    </source>
</evidence>
<feature type="transmembrane region" description="Helical" evidence="7">
    <location>
        <begin position="515"/>
        <end position="534"/>
    </location>
</feature>
<reference evidence="11" key="2">
    <citation type="journal article" date="2017" name="Genome Announc.">
        <title>Draft genome sequence of Paludibacter jiangxiensis NM7(T), a propionate-producing fermentative bacterium.</title>
        <authorList>
            <person name="Qiu Y.-L."/>
            <person name="Tourlousse D.M."/>
            <person name="Matsuura N."/>
            <person name="Ohashi A."/>
            <person name="Sekiguchi Y."/>
        </authorList>
    </citation>
    <scope>NUCLEOTIDE SEQUENCE [LARGE SCALE GENOMIC DNA]</scope>
    <source>
        <strain evidence="11">NM7</strain>
    </source>
</reference>
<dbReference type="GO" id="GO:0008381">
    <property type="term" value="F:mechanosensitive monoatomic ion channel activity"/>
    <property type="evidence" value="ECO:0007669"/>
    <property type="project" value="UniProtKB-ARBA"/>
</dbReference>
<feature type="transmembrane region" description="Helical" evidence="7">
    <location>
        <begin position="554"/>
        <end position="574"/>
    </location>
</feature>
<feature type="signal peptide" evidence="8">
    <location>
        <begin position="1"/>
        <end position="18"/>
    </location>
</feature>
<keyword evidence="3" id="KW-1003">Cell membrane</keyword>
<dbReference type="SUPFAM" id="SSF82689">
    <property type="entry name" value="Mechanosensitive channel protein MscS (YggB), C-terminal domain"/>
    <property type="match status" value="1"/>
</dbReference>
<keyword evidence="4 7" id="KW-0812">Transmembrane</keyword>
<feature type="transmembrane region" description="Helical" evidence="7">
    <location>
        <begin position="430"/>
        <end position="451"/>
    </location>
</feature>
<dbReference type="Gene3D" id="3.30.70.100">
    <property type="match status" value="1"/>
</dbReference>
<dbReference type="AlphaFoldDB" id="A0A170ZKU5"/>
<dbReference type="EMBL" id="BDCR01000003">
    <property type="protein sequence ID" value="GAT62772.1"/>
    <property type="molecule type" value="Genomic_DNA"/>
</dbReference>
<comment type="similarity">
    <text evidence="2">Belongs to the MscS (TC 1.A.23) family.</text>
</comment>
<dbReference type="InterPro" id="IPR010920">
    <property type="entry name" value="LSM_dom_sf"/>
</dbReference>
<evidence type="ECO:0000256" key="3">
    <source>
        <dbReference type="ARBA" id="ARBA00022475"/>
    </source>
</evidence>
<dbReference type="InterPro" id="IPR011014">
    <property type="entry name" value="MscS_channel_TM-2"/>
</dbReference>
<dbReference type="InterPro" id="IPR006685">
    <property type="entry name" value="MscS_channel_2nd"/>
</dbReference>
<comment type="caution">
    <text evidence="10">The sequence shown here is derived from an EMBL/GenBank/DDBJ whole genome shotgun (WGS) entry which is preliminary data.</text>
</comment>
<feature type="transmembrane region" description="Helical" evidence="7">
    <location>
        <begin position="283"/>
        <end position="299"/>
    </location>
</feature>
<evidence type="ECO:0000256" key="4">
    <source>
        <dbReference type="ARBA" id="ARBA00022692"/>
    </source>
</evidence>
<proteinExistence type="inferred from homology"/>
<organism evidence="10 11">
    <name type="scientific">Paludibacter jiangxiensis</name>
    <dbReference type="NCBI Taxonomy" id="681398"/>
    <lineage>
        <taxon>Bacteria</taxon>
        <taxon>Pseudomonadati</taxon>
        <taxon>Bacteroidota</taxon>
        <taxon>Bacteroidia</taxon>
        <taxon>Bacteroidales</taxon>
        <taxon>Paludibacteraceae</taxon>
        <taxon>Paludibacter</taxon>
    </lineage>
</organism>
<keyword evidence="6 7" id="KW-0472">Membrane</keyword>
<gene>
    <name evidence="10" type="ORF">PJIAN_375</name>
</gene>
<accession>A0A170ZKU5</accession>
<sequence length="803" mass="90908">MKKLVLLVGMLVSIVTMAQTPQVVPAPAAATDTSKVSKDTKHDTLRHRRKMMWAAADTITSGDYMMSIERVNDKLNAIRDSVKMSLEVMGAGRRLDKITKDIAEIKERLGGRRARVNLRNLYLYQSFLDNLDEDNQQIRQYLMSTYSRFYRSKLGIKTVMKDSIFKRLDKDTIMAKQFDQRLDRMQRKWVRTDSMTRVGLNMLNELKMKVSDNSMNIGNMLNMIDNRLDKADMQLFGKEAPCLWQFNVPDTVNSKLYKSASSISLLEQKALAYYFDKTSQRRIVMLLVALLLLGWWWFKRRQFKDIRNQKAEFAFLHLKYINSHPVLSLLMILFALIPFFDAYAPTLYLTGEYLISFIIASVIFYSQWDRKTWYAWIALVVMFVVVSVSYVWTEPKLLPRYWLVLLQIGVIVFAMRFYNRCNDKVSFRQWIRISLYVTLLLAGLSILTNIFGRFSLAGIIGVASIFTLVQAITLPLFINTALEVILLQIQSGRVRKGITAPFDPSLVVKKLKLPLIAFAIVLWIMMLASNLNVYHGISEWVSNLLTSPRTVGSISFKLSSVLLFFIIIWFAHILQRLISFLFGETGNEAEDGIISKGQHSRLLMLRLLVLCGGYLLAVAASGLPIDKITIVLGALGVGIGMGLQNIVNNFVSGIILIFDGSLQIGDVIEVSGQAGKVKEIGLRASTLNTADGAEVIIPNGTILSQNIVNWTFSNDQRRVMIELTLSGDELDSNIINAIINTTVGTVPNVIKKKQPVILFTNVQERSCRLTVRFWSTISNTDQVKSDALLKLKEAFLTKGIVMG</sequence>
<evidence type="ECO:0000313" key="11">
    <source>
        <dbReference type="Proteomes" id="UP000076586"/>
    </source>
</evidence>
<dbReference type="Proteomes" id="UP000076586">
    <property type="component" value="Unassembled WGS sequence"/>
</dbReference>
<dbReference type="InterPro" id="IPR052702">
    <property type="entry name" value="MscS-like_channel"/>
</dbReference>
<feature type="transmembrane region" description="Helical" evidence="7">
    <location>
        <begin position="320"/>
        <end position="340"/>
    </location>
</feature>
<evidence type="ECO:0000256" key="7">
    <source>
        <dbReference type="SAM" id="Phobius"/>
    </source>
</evidence>
<feature type="chain" id="PRO_5007905072" evidence="8">
    <location>
        <begin position="19"/>
        <end position="803"/>
    </location>
</feature>
<dbReference type="Pfam" id="PF00924">
    <property type="entry name" value="MS_channel_2nd"/>
    <property type="match status" value="1"/>
</dbReference>
<dbReference type="STRING" id="681398.PJIAN_375"/>
<dbReference type="SUPFAM" id="SSF50182">
    <property type="entry name" value="Sm-like ribonucleoproteins"/>
    <property type="match status" value="1"/>
</dbReference>
<dbReference type="SUPFAM" id="SSF82861">
    <property type="entry name" value="Mechanosensitive channel protein MscS (YggB), transmembrane region"/>
    <property type="match status" value="1"/>
</dbReference>
<feature type="transmembrane region" description="Helical" evidence="7">
    <location>
        <begin position="373"/>
        <end position="393"/>
    </location>
</feature>
<protein>
    <submittedName>
        <fullName evidence="10">Mechanosensitive ion channel</fullName>
    </submittedName>
</protein>
<keyword evidence="11" id="KW-1185">Reference proteome</keyword>
<name>A0A170ZKU5_9BACT</name>
<dbReference type="Gene3D" id="1.10.287.1260">
    <property type="match status" value="1"/>
</dbReference>
<dbReference type="PANTHER" id="PTHR30347:SF1">
    <property type="entry name" value="MECHANOSENSITIVE CHANNEL MSCK"/>
    <property type="match status" value="1"/>
</dbReference>
<feature type="domain" description="Mechanosensitive ion channel MscS" evidence="9">
    <location>
        <begin position="645"/>
        <end position="711"/>
    </location>
</feature>
<dbReference type="Gene3D" id="2.30.30.60">
    <property type="match status" value="1"/>
</dbReference>
<evidence type="ECO:0000256" key="6">
    <source>
        <dbReference type="ARBA" id="ARBA00023136"/>
    </source>
</evidence>
<evidence type="ECO:0000313" key="10">
    <source>
        <dbReference type="EMBL" id="GAT62772.1"/>
    </source>
</evidence>
<feature type="transmembrane region" description="Helical" evidence="7">
    <location>
        <begin position="628"/>
        <end position="647"/>
    </location>
</feature>
<feature type="transmembrane region" description="Helical" evidence="7">
    <location>
        <begin position="457"/>
        <end position="486"/>
    </location>
</feature>
<feature type="transmembrane region" description="Helical" evidence="7">
    <location>
        <begin position="603"/>
        <end position="622"/>
    </location>
</feature>